<feature type="region of interest" description="Disordered" evidence="1">
    <location>
        <begin position="15"/>
        <end position="82"/>
    </location>
</feature>
<comment type="caution">
    <text evidence="2">The sequence shown here is derived from an EMBL/GenBank/DDBJ whole genome shotgun (WGS) entry which is preliminary data.</text>
</comment>
<evidence type="ECO:0000256" key="1">
    <source>
        <dbReference type="SAM" id="MobiDB-lite"/>
    </source>
</evidence>
<protein>
    <submittedName>
        <fullName evidence="2">Uncharacterized protein</fullName>
    </submittedName>
</protein>
<evidence type="ECO:0000313" key="2">
    <source>
        <dbReference type="EMBL" id="MED6189263.1"/>
    </source>
</evidence>
<feature type="compositionally biased region" description="Polar residues" evidence="1">
    <location>
        <begin position="36"/>
        <end position="63"/>
    </location>
</feature>
<name>A0ABU6WYK0_9FABA</name>
<keyword evidence="3" id="KW-1185">Reference proteome</keyword>
<proteinExistence type="predicted"/>
<dbReference type="Proteomes" id="UP001341840">
    <property type="component" value="Unassembled WGS sequence"/>
</dbReference>
<dbReference type="EMBL" id="JASCZI010183295">
    <property type="protein sequence ID" value="MED6189263.1"/>
    <property type="molecule type" value="Genomic_DNA"/>
</dbReference>
<organism evidence="2 3">
    <name type="scientific">Stylosanthes scabra</name>
    <dbReference type="NCBI Taxonomy" id="79078"/>
    <lineage>
        <taxon>Eukaryota</taxon>
        <taxon>Viridiplantae</taxon>
        <taxon>Streptophyta</taxon>
        <taxon>Embryophyta</taxon>
        <taxon>Tracheophyta</taxon>
        <taxon>Spermatophyta</taxon>
        <taxon>Magnoliopsida</taxon>
        <taxon>eudicotyledons</taxon>
        <taxon>Gunneridae</taxon>
        <taxon>Pentapetalae</taxon>
        <taxon>rosids</taxon>
        <taxon>fabids</taxon>
        <taxon>Fabales</taxon>
        <taxon>Fabaceae</taxon>
        <taxon>Papilionoideae</taxon>
        <taxon>50 kb inversion clade</taxon>
        <taxon>dalbergioids sensu lato</taxon>
        <taxon>Dalbergieae</taxon>
        <taxon>Pterocarpus clade</taxon>
        <taxon>Stylosanthes</taxon>
    </lineage>
</organism>
<sequence>MYALALKGKTSPDLLTAFSSSLTPQSGRARRVASPKSKQPQTAVQPKGNSSKRPTPKSSSQPNKKIAKPVEKPRSSQAISQRPLFCVRGLGAPHVSPQKLRLMAKLPPRAWGNV</sequence>
<evidence type="ECO:0000313" key="3">
    <source>
        <dbReference type="Proteomes" id="UP001341840"/>
    </source>
</evidence>
<accession>A0ABU6WYK0</accession>
<reference evidence="2 3" key="1">
    <citation type="journal article" date="2023" name="Plants (Basel)">
        <title>Bridging the Gap: Combining Genomics and Transcriptomics Approaches to Understand Stylosanthes scabra, an Orphan Legume from the Brazilian Caatinga.</title>
        <authorList>
            <person name="Ferreira-Neto J.R.C."/>
            <person name="da Silva M.D."/>
            <person name="Binneck E."/>
            <person name="de Melo N.F."/>
            <person name="da Silva R.H."/>
            <person name="de Melo A.L.T.M."/>
            <person name="Pandolfi V."/>
            <person name="Bustamante F.O."/>
            <person name="Brasileiro-Vidal A.C."/>
            <person name="Benko-Iseppon A.M."/>
        </authorList>
    </citation>
    <scope>NUCLEOTIDE SEQUENCE [LARGE SCALE GENOMIC DNA]</scope>
    <source>
        <tissue evidence="2">Leaves</tissue>
    </source>
</reference>
<feature type="compositionally biased region" description="Polar residues" evidence="1">
    <location>
        <begin position="17"/>
        <end position="26"/>
    </location>
</feature>
<gene>
    <name evidence="2" type="ORF">PIB30_094098</name>
</gene>